<feature type="domain" description="DUF5655" evidence="1">
    <location>
        <begin position="76"/>
        <end position="181"/>
    </location>
</feature>
<reference evidence="3" key="1">
    <citation type="submission" date="2016-11" db="EMBL/GenBank/DDBJ databases">
        <authorList>
            <person name="Varghese N."/>
            <person name="Submissions S."/>
        </authorList>
    </citation>
    <scope>NUCLEOTIDE SEQUENCE [LARGE SCALE GENOMIC DNA]</scope>
    <source>
        <strain evidence="3">DSM 15292</strain>
    </source>
</reference>
<keyword evidence="3" id="KW-1185">Reference proteome</keyword>
<dbReference type="RefSeq" id="WP_074223767.1">
    <property type="nucleotide sequence ID" value="NZ_FSRC01000001.1"/>
</dbReference>
<protein>
    <recommendedName>
        <fullName evidence="1">DUF5655 domain-containing protein</fullName>
    </recommendedName>
</protein>
<evidence type="ECO:0000259" key="1">
    <source>
        <dbReference type="Pfam" id="PF18899"/>
    </source>
</evidence>
<accession>A0A1N6DL17</accession>
<dbReference type="InterPro" id="IPR043714">
    <property type="entry name" value="DUF5655"/>
</dbReference>
<gene>
    <name evidence="2" type="ORF">SAMN05444394_1076</name>
</gene>
<evidence type="ECO:0000313" key="3">
    <source>
        <dbReference type="Proteomes" id="UP000185221"/>
    </source>
</evidence>
<dbReference type="Pfam" id="PF14117">
    <property type="entry name" value="DUF4287"/>
    <property type="match status" value="1"/>
</dbReference>
<dbReference type="STRING" id="226505.SAMN05444394_1076"/>
<sequence>MDQAAQTMMDNLQKNTGKSLDEWVSIVKKENFSKHGEILKFLKSDHGFTHGFANLVAHKTLKSDAGSASGSDELISKQYKGKEHLLPLFEKLKVEIKTFGNDIEFAPKNAYVSVRRKKQFAMLIPATKNRFDIGINLKGQEPTGMLELDTKSSGMVSHRIVVNPEEQYSKEVINWLKKAYDAAG</sequence>
<evidence type="ECO:0000313" key="2">
    <source>
        <dbReference type="EMBL" id="SIN71417.1"/>
    </source>
</evidence>
<dbReference type="Pfam" id="PF18899">
    <property type="entry name" value="DUF5655"/>
    <property type="match status" value="1"/>
</dbReference>
<dbReference type="Proteomes" id="UP000185221">
    <property type="component" value="Unassembled WGS sequence"/>
</dbReference>
<dbReference type="OrthoDB" id="9809825at2"/>
<dbReference type="EMBL" id="FSRC01000001">
    <property type="protein sequence ID" value="SIN71417.1"/>
    <property type="molecule type" value="Genomic_DNA"/>
</dbReference>
<organism evidence="2 3">
    <name type="scientific">Algoriphagus halophilus</name>
    <dbReference type="NCBI Taxonomy" id="226505"/>
    <lineage>
        <taxon>Bacteria</taxon>
        <taxon>Pseudomonadati</taxon>
        <taxon>Bacteroidota</taxon>
        <taxon>Cytophagia</taxon>
        <taxon>Cytophagales</taxon>
        <taxon>Cyclobacteriaceae</taxon>
        <taxon>Algoriphagus</taxon>
    </lineage>
</organism>
<proteinExistence type="predicted"/>
<name>A0A1N6DL17_9BACT</name>
<dbReference type="InterPro" id="IPR025629">
    <property type="entry name" value="DUF4287"/>
</dbReference>
<dbReference type="AlphaFoldDB" id="A0A1N6DL17"/>